<sequence>MPDGNRTGRTRPAPDRPVISPILGDVRHKNW</sequence>
<evidence type="ECO:0000256" key="1">
    <source>
        <dbReference type="SAM" id="MobiDB-lite"/>
    </source>
</evidence>
<feature type="region of interest" description="Disordered" evidence="1">
    <location>
        <begin position="1"/>
        <end position="31"/>
    </location>
</feature>
<dbReference type="Proteomes" id="UP000061018">
    <property type="component" value="Chromosome"/>
</dbReference>
<protein>
    <submittedName>
        <fullName evidence="2">Uncharacterized protein</fullName>
    </submittedName>
</protein>
<accession>A0A0K2B0X4</accession>
<gene>
    <name evidence="2" type="ORF">SAM23877_5707</name>
</gene>
<dbReference type="KEGG" id="samb:SAM23877_5707"/>
<evidence type="ECO:0000313" key="3">
    <source>
        <dbReference type="Proteomes" id="UP000061018"/>
    </source>
</evidence>
<dbReference type="EMBL" id="CP012382">
    <property type="protein sequence ID" value="AKZ58752.1"/>
    <property type="molecule type" value="Genomic_DNA"/>
</dbReference>
<evidence type="ECO:0000313" key="2">
    <source>
        <dbReference type="EMBL" id="AKZ58752.1"/>
    </source>
</evidence>
<organism evidence="2 3">
    <name type="scientific">Streptomyces ambofaciens (strain ATCC 23877 / 3486 / DSM 40053 / JCM 4204 / NBRC 12836 / NRRL B-2516)</name>
    <dbReference type="NCBI Taxonomy" id="278992"/>
    <lineage>
        <taxon>Bacteria</taxon>
        <taxon>Bacillati</taxon>
        <taxon>Actinomycetota</taxon>
        <taxon>Actinomycetes</taxon>
        <taxon>Kitasatosporales</taxon>
        <taxon>Streptomycetaceae</taxon>
        <taxon>Streptomyces</taxon>
    </lineage>
</organism>
<proteinExistence type="predicted"/>
<reference evidence="3" key="1">
    <citation type="journal article" date="2015" name="J. Biotechnol.">
        <title>Complete genome sequence of Streptomyces ambofaciens ATCC 23877, the spiramycin producer.</title>
        <authorList>
            <person name="Thibessard A."/>
            <person name="Haas D."/>
            <person name="Gerbaud C."/>
            <person name="Aigle B."/>
            <person name="Lautru S."/>
            <person name="Pernodet J.L."/>
            <person name="Leblond P."/>
        </authorList>
    </citation>
    <scope>NUCLEOTIDE SEQUENCE [LARGE SCALE GENOMIC DNA]</scope>
    <source>
        <strain evidence="3">ATCC 23877 / 3486 / DSM 40053 / JCM 4204 / NBRC 12836 / NRRL B-2516</strain>
    </source>
</reference>
<dbReference type="AlphaFoldDB" id="A0A0K2B0X4"/>
<name>A0A0K2B0X4_STRA7</name>